<organism evidence="2 3">
    <name type="scientific">Zymoseptoria tritici ST99CH_1A5</name>
    <dbReference type="NCBI Taxonomy" id="1276529"/>
    <lineage>
        <taxon>Eukaryota</taxon>
        <taxon>Fungi</taxon>
        <taxon>Dikarya</taxon>
        <taxon>Ascomycota</taxon>
        <taxon>Pezizomycotina</taxon>
        <taxon>Dothideomycetes</taxon>
        <taxon>Dothideomycetidae</taxon>
        <taxon>Mycosphaerellales</taxon>
        <taxon>Mycosphaerellaceae</taxon>
        <taxon>Zymoseptoria</taxon>
    </lineage>
</organism>
<dbReference type="Proteomes" id="UP000215453">
    <property type="component" value="Chromosome 8"/>
</dbReference>
<sequence>MLAIKTAVILSLVAAAAHAATIYGSCDPYDVTRGSNVENYWGTCYAPDGSGGQDSRKCKKAHACSTQDHDCSFDPLSQGADPNNDAVCN</sequence>
<feature type="signal peptide" evidence="1">
    <location>
        <begin position="1"/>
        <end position="19"/>
    </location>
</feature>
<dbReference type="AlphaFoldDB" id="A0A1Y6LQM4"/>
<proteinExistence type="predicted"/>
<evidence type="ECO:0000256" key="1">
    <source>
        <dbReference type="SAM" id="SignalP"/>
    </source>
</evidence>
<feature type="chain" id="PRO_5013255388" evidence="1">
    <location>
        <begin position="20"/>
        <end position="89"/>
    </location>
</feature>
<gene>
    <name evidence="2" type="ORF">ZT1A5_G8140</name>
</gene>
<evidence type="ECO:0000313" key="2">
    <source>
        <dbReference type="EMBL" id="SMY26696.1"/>
    </source>
</evidence>
<accession>A0A1Y6LQM4</accession>
<keyword evidence="1" id="KW-0732">Signal</keyword>
<name>A0A1Y6LQM4_ZYMTR</name>
<dbReference type="EMBL" id="LT882683">
    <property type="protein sequence ID" value="SMY26696.1"/>
    <property type="molecule type" value="Genomic_DNA"/>
</dbReference>
<reference evidence="2 3" key="1">
    <citation type="submission" date="2016-10" db="EMBL/GenBank/DDBJ databases">
        <authorList>
            <person name="Varghese N."/>
        </authorList>
    </citation>
    <scope>NUCLEOTIDE SEQUENCE [LARGE SCALE GENOMIC DNA]</scope>
</reference>
<protein>
    <submittedName>
        <fullName evidence="2">Uncharacterized protein</fullName>
    </submittedName>
</protein>
<evidence type="ECO:0000313" key="3">
    <source>
        <dbReference type="Proteomes" id="UP000215453"/>
    </source>
</evidence>